<evidence type="ECO:0000256" key="12">
    <source>
        <dbReference type="ARBA" id="ARBA00023154"/>
    </source>
</evidence>
<gene>
    <name evidence="16" type="ORF">JG29_13390</name>
</gene>
<evidence type="ECO:0000256" key="4">
    <source>
        <dbReference type="ARBA" id="ARBA00006247"/>
    </source>
</evidence>
<accession>A0A0F4KNN6</accession>
<dbReference type="InterPro" id="IPR010182">
    <property type="entry name" value="ArgE/DapE"/>
</dbReference>
<dbReference type="STRING" id="1218508.JG29_13390"/>
<dbReference type="SUPFAM" id="SSF53187">
    <property type="entry name" value="Zn-dependent exopeptidases"/>
    <property type="match status" value="1"/>
</dbReference>
<keyword evidence="13" id="KW-0170">Cobalt</keyword>
<proteinExistence type="inferred from homology"/>
<evidence type="ECO:0000256" key="8">
    <source>
        <dbReference type="ARBA" id="ARBA00022723"/>
    </source>
</evidence>
<evidence type="ECO:0000259" key="15">
    <source>
        <dbReference type="Pfam" id="PF07687"/>
    </source>
</evidence>
<comment type="caution">
    <text evidence="16">The sequence shown here is derived from an EMBL/GenBank/DDBJ whole genome shotgun (WGS) entry which is preliminary data.</text>
</comment>
<dbReference type="Pfam" id="PF01546">
    <property type="entry name" value="Peptidase_M20"/>
    <property type="match status" value="1"/>
</dbReference>
<keyword evidence="8" id="KW-0479">Metal-binding</keyword>
<sequence>MEKEAALKILSDLIAIPSVNGQEALVADYLTTLFHKYPVQIERVNYAPKRDNLVVTIGNHGPLLGFSGHEDVVDAGAIADWDHPPFQATMQNGRLYGRGASDMKSGLAAMVVAMLDLLESGKPLAGRLRLLASVGEETGEYGAAQLTQAGYADDLQGLVIGEPTDLQVRISHKGVIDYKLESNGKSVHSSQPELGKNAILPLIDFIQKTQTVLAQDDQIDPTLGALTHVISQIQGGSQINTVPAHAWMTGNIRTIPAYPNEMVMQQLNEIVAQLNQQGAQLSLTYSYPEPPLPTQANTALAQLALQVLQQQFNLNSQLTVGTGATDASEYYHVPNLPIIILGPADGVSDHQPNEFVSIDKYLRGCQFYRTFAENFWQRFS</sequence>
<dbReference type="Proteomes" id="UP000033695">
    <property type="component" value="Unassembled WGS sequence"/>
</dbReference>
<dbReference type="SUPFAM" id="SSF55031">
    <property type="entry name" value="Bacterial exopeptidase dimerisation domain"/>
    <property type="match status" value="1"/>
</dbReference>
<comment type="cofactor">
    <cofactor evidence="2">
        <name>Zn(2+)</name>
        <dbReference type="ChEBI" id="CHEBI:29105"/>
    </cofactor>
</comment>
<evidence type="ECO:0000256" key="10">
    <source>
        <dbReference type="ARBA" id="ARBA00022833"/>
    </source>
</evidence>
<organism evidence="16 17">
    <name type="scientific">Bombilactobacillus mellis</name>
    <dbReference type="NCBI Taxonomy" id="1218508"/>
    <lineage>
        <taxon>Bacteria</taxon>
        <taxon>Bacillati</taxon>
        <taxon>Bacillota</taxon>
        <taxon>Bacilli</taxon>
        <taxon>Lactobacillales</taxon>
        <taxon>Lactobacillaceae</taxon>
        <taxon>Bombilactobacillus</taxon>
    </lineage>
</organism>
<dbReference type="InterPro" id="IPR036264">
    <property type="entry name" value="Bact_exopeptidase_dim_dom"/>
</dbReference>
<dbReference type="GO" id="GO:0019877">
    <property type="term" value="P:diaminopimelate biosynthetic process"/>
    <property type="evidence" value="ECO:0007669"/>
    <property type="project" value="UniProtKB-KW"/>
</dbReference>
<evidence type="ECO:0000256" key="11">
    <source>
        <dbReference type="ARBA" id="ARBA00022915"/>
    </source>
</evidence>
<feature type="domain" description="Peptidase M20 dimerisation" evidence="15">
    <location>
        <begin position="170"/>
        <end position="277"/>
    </location>
</feature>
<keyword evidence="9" id="KW-0378">Hydrolase</keyword>
<keyword evidence="12" id="KW-0457">Lysine biosynthesis</keyword>
<comment type="pathway">
    <text evidence="3">Amino-acid biosynthesis; L-lysine biosynthesis via DAP pathway; LL-2,6-diaminopimelate from (S)-tetrahydrodipicolinate (succinylase route): step 3/3.</text>
</comment>
<dbReference type="AlphaFoldDB" id="A0A0F4KNN6"/>
<dbReference type="InterPro" id="IPR001261">
    <property type="entry name" value="ArgE/DapE_CS"/>
</dbReference>
<comment type="similarity">
    <text evidence="4">Belongs to the peptidase M20A family.</text>
</comment>
<dbReference type="HOGENOM" id="CLU_021802_2_2_9"/>
<protein>
    <recommendedName>
        <fullName evidence="6">Probable succinyl-diaminopimelate desuccinylase</fullName>
        <ecNumber evidence="5">3.5.1.18</ecNumber>
    </recommendedName>
</protein>
<dbReference type="EC" id="3.5.1.18" evidence="5"/>
<dbReference type="PANTHER" id="PTHR43808">
    <property type="entry name" value="ACETYLORNITHINE DEACETYLASE"/>
    <property type="match status" value="1"/>
</dbReference>
<evidence type="ECO:0000256" key="14">
    <source>
        <dbReference type="ARBA" id="ARBA00051301"/>
    </source>
</evidence>
<dbReference type="InterPro" id="IPR011650">
    <property type="entry name" value="Peptidase_M20_dimer"/>
</dbReference>
<dbReference type="GO" id="GO:0046872">
    <property type="term" value="F:metal ion binding"/>
    <property type="evidence" value="ECO:0007669"/>
    <property type="project" value="UniProtKB-KW"/>
</dbReference>
<evidence type="ECO:0000256" key="5">
    <source>
        <dbReference type="ARBA" id="ARBA00011921"/>
    </source>
</evidence>
<dbReference type="Gene3D" id="3.30.70.360">
    <property type="match status" value="1"/>
</dbReference>
<dbReference type="GO" id="GO:0009014">
    <property type="term" value="F:succinyl-diaminopimelate desuccinylase activity"/>
    <property type="evidence" value="ECO:0007669"/>
    <property type="project" value="UniProtKB-EC"/>
</dbReference>
<evidence type="ECO:0000256" key="1">
    <source>
        <dbReference type="ARBA" id="ARBA00001941"/>
    </source>
</evidence>
<dbReference type="EMBL" id="JXBZ01000009">
    <property type="protein sequence ID" value="KJY48287.1"/>
    <property type="molecule type" value="Genomic_DNA"/>
</dbReference>
<evidence type="ECO:0000313" key="17">
    <source>
        <dbReference type="Proteomes" id="UP000033695"/>
    </source>
</evidence>
<evidence type="ECO:0000256" key="2">
    <source>
        <dbReference type="ARBA" id="ARBA00001947"/>
    </source>
</evidence>
<keyword evidence="10" id="KW-0862">Zinc</keyword>
<reference evidence="16 17" key="1">
    <citation type="submission" date="2014-12" db="EMBL/GenBank/DDBJ databases">
        <title>Comparative genomics of the lactic acid bacteria isolated from the honey bee gut.</title>
        <authorList>
            <person name="Ellegaard K.M."/>
            <person name="Tamarit D."/>
            <person name="Javelind E."/>
            <person name="Olofsson T."/>
            <person name="Andersson S.G."/>
            <person name="Vasquez A."/>
        </authorList>
    </citation>
    <scope>NUCLEOTIDE SEQUENCE [LARGE SCALE GENOMIC DNA]</scope>
    <source>
        <strain evidence="16 17">Hon2</strain>
    </source>
</reference>
<dbReference type="Gene3D" id="3.40.630.10">
    <property type="entry name" value="Zn peptidases"/>
    <property type="match status" value="1"/>
</dbReference>
<comment type="cofactor">
    <cofactor evidence="1">
        <name>Co(2+)</name>
        <dbReference type="ChEBI" id="CHEBI:48828"/>
    </cofactor>
</comment>
<dbReference type="PROSITE" id="PS00759">
    <property type="entry name" value="ARGE_DAPE_CPG2_2"/>
    <property type="match status" value="1"/>
</dbReference>
<dbReference type="CDD" id="cd08659">
    <property type="entry name" value="M20_ArgE_DapE-like"/>
    <property type="match status" value="1"/>
</dbReference>
<evidence type="ECO:0000256" key="6">
    <source>
        <dbReference type="ARBA" id="ARBA00016853"/>
    </source>
</evidence>
<evidence type="ECO:0000256" key="9">
    <source>
        <dbReference type="ARBA" id="ARBA00022801"/>
    </source>
</evidence>
<dbReference type="UniPathway" id="UPA00034">
    <property type="reaction ID" value="UER00021"/>
</dbReference>
<dbReference type="NCBIfam" id="NF006365">
    <property type="entry name" value="PRK08588.1"/>
    <property type="match status" value="1"/>
</dbReference>
<dbReference type="PROSITE" id="PS00758">
    <property type="entry name" value="ARGE_DAPE_CPG2_1"/>
    <property type="match status" value="1"/>
</dbReference>
<dbReference type="InterPro" id="IPR002933">
    <property type="entry name" value="Peptidase_M20"/>
</dbReference>
<dbReference type="OrthoDB" id="9792335at2"/>
<dbReference type="PANTHER" id="PTHR43808:SF8">
    <property type="entry name" value="PEPTIDASE M20 DIMERISATION DOMAIN-CONTAINING PROTEIN"/>
    <property type="match status" value="1"/>
</dbReference>
<keyword evidence="17" id="KW-1185">Reference proteome</keyword>
<evidence type="ECO:0000256" key="7">
    <source>
        <dbReference type="ARBA" id="ARBA00022605"/>
    </source>
</evidence>
<comment type="catalytic activity">
    <reaction evidence="14">
        <text>N-succinyl-(2S,6S)-2,6-diaminopimelate + H2O = (2S,6S)-2,6-diaminopimelate + succinate</text>
        <dbReference type="Rhea" id="RHEA:22608"/>
        <dbReference type="ChEBI" id="CHEBI:15377"/>
        <dbReference type="ChEBI" id="CHEBI:30031"/>
        <dbReference type="ChEBI" id="CHEBI:57609"/>
        <dbReference type="ChEBI" id="CHEBI:58087"/>
        <dbReference type="EC" id="3.5.1.18"/>
    </reaction>
</comment>
<evidence type="ECO:0000313" key="16">
    <source>
        <dbReference type="EMBL" id="KJY48287.1"/>
    </source>
</evidence>
<dbReference type="GO" id="GO:0009089">
    <property type="term" value="P:lysine biosynthetic process via diaminopimelate"/>
    <property type="evidence" value="ECO:0007669"/>
    <property type="project" value="UniProtKB-UniPathway"/>
</dbReference>
<evidence type="ECO:0000256" key="3">
    <source>
        <dbReference type="ARBA" id="ARBA00005130"/>
    </source>
</evidence>
<dbReference type="InterPro" id="IPR050072">
    <property type="entry name" value="Peptidase_M20A"/>
</dbReference>
<keyword evidence="11" id="KW-0220">Diaminopimelate biosynthesis</keyword>
<dbReference type="NCBIfam" id="TIGR01910">
    <property type="entry name" value="DapE-ArgE"/>
    <property type="match status" value="1"/>
</dbReference>
<dbReference type="RefSeq" id="WP_045923175.1">
    <property type="nucleotide sequence ID" value="NZ_JBHTHW010000005.1"/>
</dbReference>
<dbReference type="Pfam" id="PF07687">
    <property type="entry name" value="M20_dimer"/>
    <property type="match status" value="1"/>
</dbReference>
<name>A0A0F4KNN6_9LACO</name>
<evidence type="ECO:0000256" key="13">
    <source>
        <dbReference type="ARBA" id="ARBA00023285"/>
    </source>
</evidence>
<keyword evidence="7" id="KW-0028">Amino-acid biosynthesis</keyword>
<dbReference type="PATRIC" id="fig|1218508.4.peg.1329"/>